<protein>
    <submittedName>
        <fullName evidence="2">FAD-dependent oxidoreductase</fullName>
    </submittedName>
</protein>
<proteinExistence type="predicted"/>
<dbReference type="InterPro" id="IPR050464">
    <property type="entry name" value="Zeta_carotene_desat/Oxidored"/>
</dbReference>
<sequence length="429" mass="48208">MRIAIIGAGISGLTAALRLSTGHAVTLFEAGPSLGGHTNTVDVALDGEQHAIDTGFIVFNDWTYPSFIALLDELGVASQPTTMGFSVRCERTGLEYNGESLRGLFAQRRNLLRPRFYGMIADILRFNREALQVADGLGVAAEDETVGDFLRRGRYGREFCDHYLLPMGSAIWSCPLGTFEQFPLRFIAEFYRNHGLLNVANRPTWRVIRGGSRTYVEKIRQRLPGPVHLNCPIARVRRFDDDVEVTPRNGEPLRFDHVVFACHADQALRMLSDSTPVERELLGAFPYERNTAVLHTDVSVLPRRRRAWASWNYHLPAEPASRATITYCMNILQRLESRHVFNVTLNSDERIDPARVLGRFVYEHPVFTTARAAAQARHAEVIGRNRTSFCGAYWRNGFHEDGVVSALAVCRVLNRAVERSEARPLEAVA</sequence>
<dbReference type="AlphaFoldDB" id="A0A7C2K2J6"/>
<name>A0A7C2K2J6_9PLAN</name>
<organism evidence="2">
    <name type="scientific">Schlesneria paludicola</name>
    <dbReference type="NCBI Taxonomy" id="360056"/>
    <lineage>
        <taxon>Bacteria</taxon>
        <taxon>Pseudomonadati</taxon>
        <taxon>Planctomycetota</taxon>
        <taxon>Planctomycetia</taxon>
        <taxon>Planctomycetales</taxon>
        <taxon>Planctomycetaceae</taxon>
        <taxon>Schlesneria</taxon>
    </lineage>
</organism>
<dbReference type="Pfam" id="PF01593">
    <property type="entry name" value="Amino_oxidase"/>
    <property type="match status" value="1"/>
</dbReference>
<reference evidence="2" key="1">
    <citation type="journal article" date="2020" name="mSystems">
        <title>Genome- and Community-Level Interaction Insights into Carbon Utilization and Element Cycling Functions of Hydrothermarchaeota in Hydrothermal Sediment.</title>
        <authorList>
            <person name="Zhou Z."/>
            <person name="Liu Y."/>
            <person name="Xu W."/>
            <person name="Pan J."/>
            <person name="Luo Z.H."/>
            <person name="Li M."/>
        </authorList>
    </citation>
    <scope>NUCLEOTIDE SEQUENCE [LARGE SCALE GENOMIC DNA]</scope>
    <source>
        <strain evidence="2">SpSt-339</strain>
    </source>
</reference>
<dbReference type="InterPro" id="IPR002937">
    <property type="entry name" value="Amino_oxidase"/>
</dbReference>
<evidence type="ECO:0000259" key="1">
    <source>
        <dbReference type="Pfam" id="PF01593"/>
    </source>
</evidence>
<dbReference type="PANTHER" id="PTHR42923">
    <property type="entry name" value="PROTOPORPHYRINOGEN OXIDASE"/>
    <property type="match status" value="1"/>
</dbReference>
<comment type="caution">
    <text evidence="2">The sequence shown here is derived from an EMBL/GenBank/DDBJ whole genome shotgun (WGS) entry which is preliminary data.</text>
</comment>
<dbReference type="EMBL" id="DSOK01000395">
    <property type="protein sequence ID" value="HEN16643.1"/>
    <property type="molecule type" value="Genomic_DNA"/>
</dbReference>
<gene>
    <name evidence="2" type="ORF">ENQ76_14375</name>
</gene>
<feature type="domain" description="Amine oxidase" evidence="1">
    <location>
        <begin position="10"/>
        <end position="276"/>
    </location>
</feature>
<dbReference type="GO" id="GO:0016491">
    <property type="term" value="F:oxidoreductase activity"/>
    <property type="evidence" value="ECO:0007669"/>
    <property type="project" value="InterPro"/>
</dbReference>
<evidence type="ECO:0000313" key="2">
    <source>
        <dbReference type="EMBL" id="HEN16643.1"/>
    </source>
</evidence>
<dbReference type="InterPro" id="IPR036188">
    <property type="entry name" value="FAD/NAD-bd_sf"/>
</dbReference>
<dbReference type="Gene3D" id="3.50.50.60">
    <property type="entry name" value="FAD/NAD(P)-binding domain"/>
    <property type="match status" value="2"/>
</dbReference>
<dbReference type="SUPFAM" id="SSF51905">
    <property type="entry name" value="FAD/NAD(P)-binding domain"/>
    <property type="match status" value="1"/>
</dbReference>
<dbReference type="PANTHER" id="PTHR42923:SF17">
    <property type="entry name" value="AMINE OXIDASE DOMAIN-CONTAINING PROTEIN"/>
    <property type="match status" value="1"/>
</dbReference>
<accession>A0A7C2K2J6</accession>